<dbReference type="RefSeq" id="XP_040722395.1">
    <property type="nucleotide sequence ID" value="XM_040872025.1"/>
</dbReference>
<feature type="transmembrane region" description="Helical" evidence="7">
    <location>
        <begin position="347"/>
        <end position="366"/>
    </location>
</feature>
<evidence type="ECO:0000256" key="4">
    <source>
        <dbReference type="ARBA" id="ARBA00022692"/>
    </source>
</evidence>
<comment type="caution">
    <text evidence="9">The sequence shown here is derived from an EMBL/GenBank/DDBJ whole genome shotgun (WGS) entry which is preliminary data.</text>
</comment>
<feature type="transmembrane region" description="Helical" evidence="7">
    <location>
        <begin position="203"/>
        <end position="221"/>
    </location>
</feature>
<evidence type="ECO:0000256" key="5">
    <source>
        <dbReference type="ARBA" id="ARBA00022989"/>
    </source>
</evidence>
<evidence type="ECO:0000256" key="3">
    <source>
        <dbReference type="ARBA" id="ARBA00022448"/>
    </source>
</evidence>
<dbReference type="InterPro" id="IPR036259">
    <property type="entry name" value="MFS_trans_sf"/>
</dbReference>
<evidence type="ECO:0000256" key="2">
    <source>
        <dbReference type="ARBA" id="ARBA00006279"/>
    </source>
</evidence>
<organism evidence="9 10">
    <name type="scientific">Protomyces lactucae-debilis</name>
    <dbReference type="NCBI Taxonomy" id="2754530"/>
    <lineage>
        <taxon>Eukaryota</taxon>
        <taxon>Fungi</taxon>
        <taxon>Dikarya</taxon>
        <taxon>Ascomycota</taxon>
        <taxon>Taphrinomycotina</taxon>
        <taxon>Taphrinomycetes</taxon>
        <taxon>Taphrinales</taxon>
        <taxon>Protomycetaceae</taxon>
        <taxon>Protomyces</taxon>
    </lineage>
</organism>
<dbReference type="CDD" id="cd17480">
    <property type="entry name" value="MFS_SLC40A1_like"/>
    <property type="match status" value="1"/>
</dbReference>
<dbReference type="GO" id="GO:0005381">
    <property type="term" value="F:iron ion transmembrane transporter activity"/>
    <property type="evidence" value="ECO:0007669"/>
    <property type="project" value="UniProtKB-UniRule"/>
</dbReference>
<proteinExistence type="inferred from homology"/>
<gene>
    <name evidence="9" type="ORF">BCR37DRAFT_403722</name>
</gene>
<feature type="transmembrane region" description="Helical" evidence="7">
    <location>
        <begin position="288"/>
        <end position="309"/>
    </location>
</feature>
<protein>
    <recommendedName>
        <fullName evidence="7">Solute carrier family 40 member</fullName>
    </recommendedName>
</protein>
<dbReference type="EMBL" id="MCFI01000025">
    <property type="protein sequence ID" value="ORY75747.1"/>
    <property type="molecule type" value="Genomic_DNA"/>
</dbReference>
<keyword evidence="7" id="KW-0406">Ion transport</keyword>
<keyword evidence="3 7" id="KW-0813">Transport</keyword>
<dbReference type="PANTHER" id="PTHR11660:SF57">
    <property type="entry name" value="SOLUTE CARRIER FAMILY 40 MEMBER"/>
    <property type="match status" value="1"/>
</dbReference>
<evidence type="ECO:0000256" key="7">
    <source>
        <dbReference type="RuleBase" id="RU365065"/>
    </source>
</evidence>
<evidence type="ECO:0000256" key="8">
    <source>
        <dbReference type="SAM" id="MobiDB-lite"/>
    </source>
</evidence>
<dbReference type="PANTHER" id="PTHR11660">
    <property type="entry name" value="SOLUTE CARRIER FAMILY 40 MEMBER"/>
    <property type="match status" value="1"/>
</dbReference>
<feature type="region of interest" description="Disordered" evidence="8">
    <location>
        <begin position="1"/>
        <end position="21"/>
    </location>
</feature>
<dbReference type="Proteomes" id="UP000193685">
    <property type="component" value="Unassembled WGS sequence"/>
</dbReference>
<dbReference type="OrthoDB" id="648861at2759"/>
<feature type="transmembrane region" description="Helical" evidence="7">
    <location>
        <begin position="438"/>
        <end position="461"/>
    </location>
</feature>
<dbReference type="AlphaFoldDB" id="A0A1Y2EW69"/>
<evidence type="ECO:0000256" key="1">
    <source>
        <dbReference type="ARBA" id="ARBA00004141"/>
    </source>
</evidence>
<feature type="transmembrane region" description="Helical" evidence="7">
    <location>
        <begin position="67"/>
        <end position="87"/>
    </location>
</feature>
<dbReference type="Pfam" id="PF06963">
    <property type="entry name" value="FPN1"/>
    <property type="match status" value="1"/>
</dbReference>
<dbReference type="GeneID" id="63788624"/>
<accession>A0A1Y2EW69</accession>
<comment type="similarity">
    <text evidence="2 7">Belongs to the ferroportin (FP) (TC 2.A.100) family. SLC40A subfamily.</text>
</comment>
<dbReference type="GO" id="GO:0016020">
    <property type="term" value="C:membrane"/>
    <property type="evidence" value="ECO:0007669"/>
    <property type="project" value="UniProtKB-SubCell"/>
</dbReference>
<keyword evidence="4 7" id="KW-0812">Transmembrane</keyword>
<sequence length="474" mass="52260">MTLTSSHEAPGDTSDNLGPESHHTSRHAMLYLYASHFLSTWLSRGFEFGAVLFLARSYPGSLLELSLYAIFRALSAIVCAPIVAKYIDRGDRLMVIRQSILWQRASVTASCLFFWPLLHQASFSKWSPSWLLCGVILLAGVEKLASMACTISVERDWVIVIANDDSTKLETINSQMRRIDLFCKLISPVAIALLEGASTKIAIIYIAGTNVIFAAIEYSLIKVTFQSFPRLADKVAVTDASSSRPISDIASHNHLGIAWFRSWYQSCKRNVVTYVSQDAFYPSLCLSALYLTSLSFGGQMVAFLLAMGFSGSLLALLRVGSTICELSATWLAPWLMARVGVIRAGLWFLNGQVICLCMAIVPLWIAPTSFTALLLFVCGVALSRVGLWGFDLSSQVFIQSHVHEADRAAFSTTEWALQSIFELATFLITAALPDVHQFKISATISFCSVAIAASLYARFVYAERGHLFHGKKRI</sequence>
<evidence type="ECO:0000313" key="10">
    <source>
        <dbReference type="Proteomes" id="UP000193685"/>
    </source>
</evidence>
<keyword evidence="6 7" id="KW-0472">Membrane</keyword>
<comment type="function">
    <text evidence="7">May be involved in iron transport and iron homeostasis.</text>
</comment>
<feature type="transmembrane region" description="Helical" evidence="7">
    <location>
        <begin position="99"/>
        <end position="117"/>
    </location>
</feature>
<comment type="caution">
    <text evidence="7">Lacks conserved residue(s) required for the propagation of feature annotation.</text>
</comment>
<name>A0A1Y2EW69_PROLT</name>
<dbReference type="OMA" id="YPVFISY"/>
<feature type="transmembrane region" description="Helical" evidence="7">
    <location>
        <begin position="315"/>
        <end position="335"/>
    </location>
</feature>
<keyword evidence="5 7" id="KW-1133">Transmembrane helix</keyword>
<dbReference type="InterPro" id="IPR009716">
    <property type="entry name" value="Ferroportin-1"/>
</dbReference>
<reference evidence="9 10" key="1">
    <citation type="submission" date="2016-07" db="EMBL/GenBank/DDBJ databases">
        <title>Pervasive Adenine N6-methylation of Active Genes in Fungi.</title>
        <authorList>
            <consortium name="DOE Joint Genome Institute"/>
            <person name="Mondo S.J."/>
            <person name="Dannebaum R.O."/>
            <person name="Kuo R.C."/>
            <person name="Labutti K."/>
            <person name="Haridas S."/>
            <person name="Kuo A."/>
            <person name="Salamov A."/>
            <person name="Ahrendt S.R."/>
            <person name="Lipzen A."/>
            <person name="Sullivan W."/>
            <person name="Andreopoulos W.B."/>
            <person name="Clum A."/>
            <person name="Lindquist E."/>
            <person name="Daum C."/>
            <person name="Ramamoorthy G.K."/>
            <person name="Gryganskyi A."/>
            <person name="Culley D."/>
            <person name="Magnuson J.K."/>
            <person name="James T.Y."/>
            <person name="O'Malley M.A."/>
            <person name="Stajich J.E."/>
            <person name="Spatafora J.W."/>
            <person name="Visel A."/>
            <person name="Grigoriev I.V."/>
        </authorList>
    </citation>
    <scope>NUCLEOTIDE SEQUENCE [LARGE SCALE GENOMIC DNA]</scope>
    <source>
        <strain evidence="9 10">12-1054</strain>
    </source>
</reference>
<dbReference type="STRING" id="56484.A0A1Y2EW69"/>
<comment type="subcellular location">
    <subcellularLocation>
        <location evidence="1 7">Membrane</location>
        <topology evidence="1 7">Multi-pass membrane protein</topology>
    </subcellularLocation>
</comment>
<evidence type="ECO:0000313" key="9">
    <source>
        <dbReference type="EMBL" id="ORY75747.1"/>
    </source>
</evidence>
<evidence type="ECO:0000256" key="6">
    <source>
        <dbReference type="ARBA" id="ARBA00023136"/>
    </source>
</evidence>
<dbReference type="SUPFAM" id="SSF103473">
    <property type="entry name" value="MFS general substrate transporter"/>
    <property type="match status" value="1"/>
</dbReference>
<keyword evidence="10" id="KW-1185">Reference proteome</keyword>